<protein>
    <recommendedName>
        <fullName evidence="4">Fe2OG dioxygenase domain-containing protein</fullName>
    </recommendedName>
</protein>
<comment type="caution">
    <text evidence="2">The sequence shown here is derived from an EMBL/GenBank/DDBJ whole genome shotgun (WGS) entry which is preliminary data.</text>
</comment>
<proteinExistence type="predicted"/>
<feature type="compositionally biased region" description="Low complexity" evidence="1">
    <location>
        <begin position="99"/>
        <end position="119"/>
    </location>
</feature>
<reference evidence="2" key="2">
    <citation type="submission" date="2023-06" db="EMBL/GenBank/DDBJ databases">
        <authorList>
            <consortium name="Lawrence Berkeley National Laboratory"/>
            <person name="Haridas S."/>
            <person name="Hensen N."/>
            <person name="Bonometti L."/>
            <person name="Westerberg I."/>
            <person name="Brannstrom I.O."/>
            <person name="Guillou S."/>
            <person name="Cros-Aarteil S."/>
            <person name="Calhoun S."/>
            <person name="Kuo A."/>
            <person name="Mondo S."/>
            <person name="Pangilinan J."/>
            <person name="Riley R."/>
            <person name="LaButti K."/>
            <person name="Andreopoulos B."/>
            <person name="Lipzen A."/>
            <person name="Chen C."/>
            <person name="Yanf M."/>
            <person name="Daum C."/>
            <person name="Ng V."/>
            <person name="Clum A."/>
            <person name="Steindorff A."/>
            <person name="Ohm R."/>
            <person name="Martin F."/>
            <person name="Silar P."/>
            <person name="Natvig D."/>
            <person name="Lalanne C."/>
            <person name="Gautier V."/>
            <person name="Ament-velasquez S.L."/>
            <person name="Kruys A."/>
            <person name="Hutchinson M.I."/>
            <person name="Powell A.J."/>
            <person name="Barry K."/>
            <person name="Miller A.N."/>
            <person name="Grigoriev I.V."/>
            <person name="Debuchy R."/>
            <person name="Gladieux P."/>
            <person name="Thoren M.H."/>
            <person name="Johannesson H."/>
        </authorList>
    </citation>
    <scope>NUCLEOTIDE SEQUENCE</scope>
    <source>
        <strain evidence="2">CBS 232.78</strain>
    </source>
</reference>
<name>A0AAE0TVH9_9PEZI</name>
<feature type="region of interest" description="Disordered" evidence="1">
    <location>
        <begin position="83"/>
        <end position="119"/>
    </location>
</feature>
<evidence type="ECO:0000256" key="1">
    <source>
        <dbReference type="SAM" id="MobiDB-lite"/>
    </source>
</evidence>
<sequence length="440" mass="47514">MGPPPSHRQDTFSEVLSRELGEFINSKSATFACGGCIPIVTNHSIVRSDNNIISGAGNPGNVCDVVEASEAGEADEVAEAEEVAETENASNAGSASACDTFSDSSVTSETTSATSQSITADSEARLNQLVQDCQPASFGYKGKDLGIIDTIAQMLLPNTSSRTNGVRAELYKLNVYSAPCGFFKSHVDTPRKRVTFDWGASATGGGAVDAAVHWAAFYSDCEHEVLELIEGHRITLTYNLYFSLGIGDMAKNSLSTDIQNLPLYHKVKDTLAEPDFMPEGGYLGVYCSHAYAHSTAEGARALPAVLKGSDMAVFAVFRALGLPVKVRAVLDDDDNMYVYDPATNTRIPERSQTANRVSHGIGKVLITSAGSYSDSGWPDVWEDWPHRDMEINWLTEERPDHKNLEIVHLTYGNDAGIGEIYSNAALLVKIPSSARRSQRE</sequence>
<reference evidence="2" key="1">
    <citation type="journal article" date="2023" name="Mol. Phylogenet. Evol.">
        <title>Genome-scale phylogeny and comparative genomics of the fungal order Sordariales.</title>
        <authorList>
            <person name="Hensen N."/>
            <person name="Bonometti L."/>
            <person name="Westerberg I."/>
            <person name="Brannstrom I.O."/>
            <person name="Guillou S."/>
            <person name="Cros-Aarteil S."/>
            <person name="Calhoun S."/>
            <person name="Haridas S."/>
            <person name="Kuo A."/>
            <person name="Mondo S."/>
            <person name="Pangilinan J."/>
            <person name="Riley R."/>
            <person name="LaButti K."/>
            <person name="Andreopoulos B."/>
            <person name="Lipzen A."/>
            <person name="Chen C."/>
            <person name="Yan M."/>
            <person name="Daum C."/>
            <person name="Ng V."/>
            <person name="Clum A."/>
            <person name="Steindorff A."/>
            <person name="Ohm R.A."/>
            <person name="Martin F."/>
            <person name="Silar P."/>
            <person name="Natvig D.O."/>
            <person name="Lalanne C."/>
            <person name="Gautier V."/>
            <person name="Ament-Velasquez S.L."/>
            <person name="Kruys A."/>
            <person name="Hutchinson M.I."/>
            <person name="Powell A.J."/>
            <person name="Barry K."/>
            <person name="Miller A.N."/>
            <person name="Grigoriev I.V."/>
            <person name="Debuchy R."/>
            <person name="Gladieux P."/>
            <person name="Hiltunen Thoren M."/>
            <person name="Johannesson H."/>
        </authorList>
    </citation>
    <scope>NUCLEOTIDE SEQUENCE</scope>
    <source>
        <strain evidence="2">CBS 232.78</strain>
    </source>
</reference>
<gene>
    <name evidence="2" type="ORF">B0H63DRAFT_560784</name>
</gene>
<evidence type="ECO:0000313" key="2">
    <source>
        <dbReference type="EMBL" id="KAK3380993.1"/>
    </source>
</evidence>
<organism evidence="2 3">
    <name type="scientific">Podospora didyma</name>
    <dbReference type="NCBI Taxonomy" id="330526"/>
    <lineage>
        <taxon>Eukaryota</taxon>
        <taxon>Fungi</taxon>
        <taxon>Dikarya</taxon>
        <taxon>Ascomycota</taxon>
        <taxon>Pezizomycotina</taxon>
        <taxon>Sordariomycetes</taxon>
        <taxon>Sordariomycetidae</taxon>
        <taxon>Sordariales</taxon>
        <taxon>Podosporaceae</taxon>
        <taxon>Podospora</taxon>
    </lineage>
</organism>
<evidence type="ECO:0000313" key="3">
    <source>
        <dbReference type="Proteomes" id="UP001285441"/>
    </source>
</evidence>
<dbReference type="EMBL" id="JAULSW010000005">
    <property type="protein sequence ID" value="KAK3380993.1"/>
    <property type="molecule type" value="Genomic_DNA"/>
</dbReference>
<evidence type="ECO:0008006" key="4">
    <source>
        <dbReference type="Google" id="ProtNLM"/>
    </source>
</evidence>
<dbReference type="PANTHER" id="PTHR33099">
    <property type="entry name" value="FE2OG DIOXYGENASE DOMAIN-CONTAINING PROTEIN"/>
    <property type="match status" value="1"/>
</dbReference>
<keyword evidence="3" id="KW-1185">Reference proteome</keyword>
<dbReference type="Proteomes" id="UP001285441">
    <property type="component" value="Unassembled WGS sequence"/>
</dbReference>
<dbReference type="PANTHER" id="PTHR33099:SF7">
    <property type="entry name" value="MYND-TYPE DOMAIN-CONTAINING PROTEIN"/>
    <property type="match status" value="1"/>
</dbReference>
<dbReference type="AlphaFoldDB" id="A0AAE0TVH9"/>
<accession>A0AAE0TVH9</accession>